<name>A0A941IW17_9ACTN</name>
<evidence type="ECO:0000313" key="1">
    <source>
        <dbReference type="EMBL" id="MBR7838271.1"/>
    </source>
</evidence>
<proteinExistence type="predicted"/>
<dbReference type="EMBL" id="JAGSOG010000273">
    <property type="protein sequence ID" value="MBR7838271.1"/>
    <property type="molecule type" value="Genomic_DNA"/>
</dbReference>
<dbReference type="InterPro" id="IPR046828">
    <property type="entry name" value="RepSA"/>
</dbReference>
<comment type="caution">
    <text evidence="1">The sequence shown here is derived from an EMBL/GenBank/DDBJ whole genome shotgun (WGS) entry which is preliminary data.</text>
</comment>
<protein>
    <recommendedName>
        <fullName evidence="3">Replication initiation protein</fullName>
    </recommendedName>
</protein>
<accession>A0A941IW17</accession>
<dbReference type="Proteomes" id="UP000675781">
    <property type="component" value="Unassembled WGS sequence"/>
</dbReference>
<dbReference type="RefSeq" id="WP_212532731.1">
    <property type="nucleotide sequence ID" value="NZ_JAGSOG010000273.1"/>
</dbReference>
<organism evidence="1 2">
    <name type="scientific">Actinospica durhamensis</name>
    <dbReference type="NCBI Taxonomy" id="1508375"/>
    <lineage>
        <taxon>Bacteria</taxon>
        <taxon>Bacillati</taxon>
        <taxon>Actinomycetota</taxon>
        <taxon>Actinomycetes</taxon>
        <taxon>Catenulisporales</taxon>
        <taxon>Actinospicaceae</taxon>
        <taxon>Actinospica</taxon>
    </lineage>
</organism>
<keyword evidence="2" id="KW-1185">Reference proteome</keyword>
<dbReference type="Pfam" id="PF20199">
    <property type="entry name" value="RepSA"/>
    <property type="match status" value="1"/>
</dbReference>
<dbReference type="AlphaFoldDB" id="A0A941IW17"/>
<sequence>MPGLEPEARRFFEQQAAHPDRAGVVRQLTDVGNCVAPVQLRGSSVRRDAVSGDVVSAFSTADLPLGVILVRCGNRRSSRCPSCARLYQGDAYQRVLAGIVGGKGVPASVTGNPLVFVTLTAPSFGAVHRVAKPGDKSAVCHPPGKKRSSCAHGRARFCTVVHDPGDEVAGSPLCPECYDYPGQVLFNALASRAWKALTDNLYHHLARTAGLSRAGVRKRVRIEYLRVAEYQARGAIHFHVVMRLDGPDGPGSRVPAWASGELLCAALGSAIEVTTVRVASAAAGERVFRFGTQHDAEVVDFTGNGFSPEHVAAYLAKYVTKGTEDVGGADVVVRHRSRIAELGRNAHVRALMYAAWDLGRVADLARMRTRAWCHTLGYRGRVVTASRGFSVTFKDLRAVRAEFMAAQRGVDTSATVTESHFSYVGHGFGSPLLEEWAAELREDRQEARQLARDALADLPSEGRGWAA</sequence>
<evidence type="ECO:0000313" key="2">
    <source>
        <dbReference type="Proteomes" id="UP000675781"/>
    </source>
</evidence>
<gene>
    <name evidence="1" type="ORF">KDL01_33675</name>
</gene>
<reference evidence="1" key="1">
    <citation type="submission" date="2021-04" db="EMBL/GenBank/DDBJ databases">
        <title>Genome based classification of Actinospica acidithermotolerans sp. nov., an actinobacterium isolated from an Indonesian hot spring.</title>
        <authorList>
            <person name="Kusuma A.B."/>
            <person name="Putra K.E."/>
            <person name="Nafisah S."/>
            <person name="Loh J."/>
            <person name="Nouioui I."/>
            <person name="Goodfellow M."/>
        </authorList>
    </citation>
    <scope>NUCLEOTIDE SEQUENCE</scope>
    <source>
        <strain evidence="1">CSCA 57</strain>
    </source>
</reference>
<evidence type="ECO:0008006" key="3">
    <source>
        <dbReference type="Google" id="ProtNLM"/>
    </source>
</evidence>